<dbReference type="Pfam" id="PF07855">
    <property type="entry name" value="ATG101"/>
    <property type="match status" value="1"/>
</dbReference>
<dbReference type="AlphaFoldDB" id="A0ABC8KS31"/>
<evidence type="ECO:0000313" key="5">
    <source>
        <dbReference type="Proteomes" id="UP001642260"/>
    </source>
</evidence>
<dbReference type="Proteomes" id="UP001642260">
    <property type="component" value="Unassembled WGS sequence"/>
</dbReference>
<keyword evidence="5" id="KW-1185">Reference proteome</keyword>
<organism evidence="4 5">
    <name type="scientific">Eruca vesicaria subsp. sativa</name>
    <name type="common">Garden rocket</name>
    <name type="synonym">Eruca sativa</name>
    <dbReference type="NCBI Taxonomy" id="29727"/>
    <lineage>
        <taxon>Eukaryota</taxon>
        <taxon>Viridiplantae</taxon>
        <taxon>Streptophyta</taxon>
        <taxon>Embryophyta</taxon>
        <taxon>Tracheophyta</taxon>
        <taxon>Spermatophyta</taxon>
        <taxon>Magnoliopsida</taxon>
        <taxon>eudicotyledons</taxon>
        <taxon>Gunneridae</taxon>
        <taxon>Pentapetalae</taxon>
        <taxon>rosids</taxon>
        <taxon>malvids</taxon>
        <taxon>Brassicales</taxon>
        <taxon>Brassicaceae</taxon>
        <taxon>Brassiceae</taxon>
        <taxon>Eruca</taxon>
    </lineage>
</organism>
<reference evidence="4 5" key="1">
    <citation type="submission" date="2022-03" db="EMBL/GenBank/DDBJ databases">
        <authorList>
            <person name="Macdonald S."/>
            <person name="Ahmed S."/>
            <person name="Newling K."/>
        </authorList>
    </citation>
    <scope>NUCLEOTIDE SEQUENCE [LARGE SCALE GENOMIC DNA]</scope>
</reference>
<dbReference type="GO" id="GO:0006914">
    <property type="term" value="P:autophagy"/>
    <property type="evidence" value="ECO:0007669"/>
    <property type="project" value="UniProtKB-KW"/>
</dbReference>
<dbReference type="InterPro" id="IPR036570">
    <property type="entry name" value="HORMA_dom_sf"/>
</dbReference>
<comment type="similarity">
    <text evidence="1">Belongs to the ATG101 family.</text>
</comment>
<comment type="caution">
    <text evidence="4">The sequence shown here is derived from an EMBL/GenBank/DDBJ whole genome shotgun (WGS) entry which is preliminary data.</text>
</comment>
<dbReference type="InterPro" id="IPR012445">
    <property type="entry name" value="ATG101"/>
</dbReference>
<evidence type="ECO:0000313" key="4">
    <source>
        <dbReference type="EMBL" id="CAH8362062.1"/>
    </source>
</evidence>
<name>A0ABC8KS31_ERUVS</name>
<dbReference type="PANTHER" id="PTHR13292:SF0">
    <property type="entry name" value="AUTOPHAGY-RELATED PROTEIN 101"/>
    <property type="match status" value="1"/>
</dbReference>
<dbReference type="PANTHER" id="PTHR13292">
    <property type="entry name" value="AUTOPHAGY-RELATED PROTEIN 101"/>
    <property type="match status" value="1"/>
</dbReference>
<proteinExistence type="inferred from homology"/>
<accession>A0ABC8KS31</accession>
<protein>
    <recommendedName>
        <fullName evidence="2">Autophagy-related protein 101</fullName>
    </recommendedName>
</protein>
<evidence type="ECO:0000256" key="2">
    <source>
        <dbReference type="ARBA" id="ARBA00018874"/>
    </source>
</evidence>
<gene>
    <name evidence="4" type="ORF">ERUC_LOCUS27818</name>
</gene>
<dbReference type="Gene3D" id="3.30.900.10">
    <property type="entry name" value="HORMA domain"/>
    <property type="match status" value="1"/>
</dbReference>
<dbReference type="EMBL" id="CAKOAT010322932">
    <property type="protein sequence ID" value="CAH8362062.1"/>
    <property type="molecule type" value="Genomic_DNA"/>
</dbReference>
<evidence type="ECO:0000256" key="3">
    <source>
        <dbReference type="ARBA" id="ARBA00023006"/>
    </source>
</evidence>
<evidence type="ECO:0000256" key="1">
    <source>
        <dbReference type="ARBA" id="ARBA00007130"/>
    </source>
</evidence>
<sequence length="202" mass="23719">MNCEVCQLKELEVESFEIREVLRCILHTIVFHRALGLIRPKDVDLELFDITYVQCGEIEVEKKIDDRIDHFIAWIDKHPNNKKPQLCVSFYKAKSKQPWYSSKTDRSFWERWFINLNVVMDLGDASEARSCRRKQLEQSLQQVLFQIIKFVNEKKDHVPPINEGREIYCPFEITIPSSSDSSFGNGMWKRMLHSGGHPSMIS</sequence>
<keyword evidence="3" id="KW-0072">Autophagy</keyword>